<protein>
    <submittedName>
        <fullName evidence="1">Uncharacterized protein</fullName>
    </submittedName>
</protein>
<dbReference type="Proteomes" id="UP001062846">
    <property type="component" value="Chromosome 12"/>
</dbReference>
<accession>A0ACC0LGI9</accession>
<evidence type="ECO:0000313" key="1">
    <source>
        <dbReference type="EMBL" id="KAI8527509.1"/>
    </source>
</evidence>
<organism evidence="1 2">
    <name type="scientific">Rhododendron molle</name>
    <name type="common">Chinese azalea</name>
    <name type="synonym">Azalea mollis</name>
    <dbReference type="NCBI Taxonomy" id="49168"/>
    <lineage>
        <taxon>Eukaryota</taxon>
        <taxon>Viridiplantae</taxon>
        <taxon>Streptophyta</taxon>
        <taxon>Embryophyta</taxon>
        <taxon>Tracheophyta</taxon>
        <taxon>Spermatophyta</taxon>
        <taxon>Magnoliopsida</taxon>
        <taxon>eudicotyledons</taxon>
        <taxon>Gunneridae</taxon>
        <taxon>Pentapetalae</taxon>
        <taxon>asterids</taxon>
        <taxon>Ericales</taxon>
        <taxon>Ericaceae</taxon>
        <taxon>Ericoideae</taxon>
        <taxon>Rhodoreae</taxon>
        <taxon>Rhododendron</taxon>
    </lineage>
</organism>
<dbReference type="EMBL" id="CM046399">
    <property type="protein sequence ID" value="KAI8527509.1"/>
    <property type="molecule type" value="Genomic_DNA"/>
</dbReference>
<proteinExistence type="predicted"/>
<reference evidence="1" key="1">
    <citation type="submission" date="2022-02" db="EMBL/GenBank/DDBJ databases">
        <title>Plant Genome Project.</title>
        <authorList>
            <person name="Zhang R.-G."/>
        </authorList>
    </citation>
    <scope>NUCLEOTIDE SEQUENCE</scope>
    <source>
        <strain evidence="1">AT1</strain>
    </source>
</reference>
<comment type="caution">
    <text evidence="1">The sequence shown here is derived from an EMBL/GenBank/DDBJ whole genome shotgun (WGS) entry which is preliminary data.</text>
</comment>
<sequence>MASLSFSQFLSLPRWHSNWLFSPSTNVEKRQDLIRRNRCCVVAVSRKKVADSLVHKGSNEEGIVIEQKTSRTSKRAPARTRKKVIADSPEGEVVSAVDNDVIDEEVNNPAASGEDFKKTRGKTRSKAESTSGGNVKKEVVEMATRARRTKKQIDDTEDESSDIGLGDRERDSWVVNIEDEQIEDLVLQKDGEHDIKGGCSPLVCCFGATQHLFVPSGRKANRLVDYEIQERLKDALWIPENFVRAPGGCASDVAVALARLGSKVAFMGKIGDDNYGQSFVNYLDVHNVQTRSICIDSKRVTAASRMKIGKRGGLKTTCVKPCAEDSLSRSEINIDVLREAGMFYFNTFSLLDRNMRSTTVQAISIAKKLGGVIFYDLNLPLPLWRSCEETKMFIQQAWNLADVIEVTKQELEFLCGIKPSEDFDTRNNDKSKFVHYSPEVFDQLWHENLKVLFVTNGTSKIHYYTKEHNGAIVGWEEPPISPFTHNMAAAGDGIVAGLMRMLTNQPHLITDKGYLGETIKYAVNCGVVEQWLLTRNVGYPPKEGMEVKPDAYGIRSITEEEYRTLVPDPNWLDSTEEMILRKLEPSWTDAEIAAELKHLREGDTRDLIEVSYSLMQASVCLLMPQNFKEVEKNERNSKGEKLTLGEGAKKYERNTKRREAYARKNPCLIPRVISLGAWFVTKR</sequence>
<keyword evidence="2" id="KW-1185">Reference proteome</keyword>
<gene>
    <name evidence="1" type="ORF">RHMOL_Rhmol12G0080800</name>
</gene>
<evidence type="ECO:0000313" key="2">
    <source>
        <dbReference type="Proteomes" id="UP001062846"/>
    </source>
</evidence>
<name>A0ACC0LGI9_RHOML</name>